<reference evidence="1 2" key="1">
    <citation type="submission" date="2024-11" db="EMBL/GenBank/DDBJ databases">
        <title>Chromosome-level genome assembly of the freshwater bivalve Anodonta woodiana.</title>
        <authorList>
            <person name="Chen X."/>
        </authorList>
    </citation>
    <scope>NUCLEOTIDE SEQUENCE [LARGE SCALE GENOMIC DNA]</scope>
    <source>
        <strain evidence="1">MN2024</strain>
        <tissue evidence="1">Gills</tissue>
    </source>
</reference>
<name>A0ABD3T3W9_SINWO</name>
<proteinExistence type="predicted"/>
<protein>
    <submittedName>
        <fullName evidence="1">Uncharacterized protein</fullName>
    </submittedName>
</protein>
<comment type="caution">
    <text evidence="1">The sequence shown here is derived from an EMBL/GenBank/DDBJ whole genome shotgun (WGS) entry which is preliminary data.</text>
</comment>
<accession>A0ABD3T3W9</accession>
<dbReference type="EMBL" id="JBJQND010000019">
    <property type="protein sequence ID" value="KAL3831614.1"/>
    <property type="molecule type" value="Genomic_DNA"/>
</dbReference>
<dbReference type="AlphaFoldDB" id="A0ABD3T3W9"/>
<dbReference type="Proteomes" id="UP001634394">
    <property type="component" value="Unassembled WGS sequence"/>
</dbReference>
<evidence type="ECO:0000313" key="2">
    <source>
        <dbReference type="Proteomes" id="UP001634394"/>
    </source>
</evidence>
<evidence type="ECO:0000313" key="1">
    <source>
        <dbReference type="EMBL" id="KAL3831614.1"/>
    </source>
</evidence>
<keyword evidence="2" id="KW-1185">Reference proteome</keyword>
<organism evidence="1 2">
    <name type="scientific">Sinanodonta woodiana</name>
    <name type="common">Chinese pond mussel</name>
    <name type="synonym">Anodonta woodiana</name>
    <dbReference type="NCBI Taxonomy" id="1069815"/>
    <lineage>
        <taxon>Eukaryota</taxon>
        <taxon>Metazoa</taxon>
        <taxon>Spiralia</taxon>
        <taxon>Lophotrochozoa</taxon>
        <taxon>Mollusca</taxon>
        <taxon>Bivalvia</taxon>
        <taxon>Autobranchia</taxon>
        <taxon>Heteroconchia</taxon>
        <taxon>Palaeoheterodonta</taxon>
        <taxon>Unionida</taxon>
        <taxon>Unionoidea</taxon>
        <taxon>Unionidae</taxon>
        <taxon>Unioninae</taxon>
        <taxon>Sinanodonta</taxon>
    </lineage>
</organism>
<sequence>MTEHVQVNGDIILYMGQHSSSGDPHNSICAWASILVQGTPTTFYVHGPAFQFRRPPQQYMCKGQHSSSGDPHDTICAWASIPVQGTLTAKHVQVNGVIILYMGQHSSLGDS</sequence>
<gene>
    <name evidence="1" type="ORF">ACJMK2_023349</name>
</gene>